<dbReference type="InterPro" id="IPR013767">
    <property type="entry name" value="PAS_fold"/>
</dbReference>
<keyword evidence="2" id="KW-0058">Aromatic hydrocarbons catabolism</keyword>
<keyword evidence="3" id="KW-0067">ATP-binding</keyword>
<accession>A0AA44BEF0</accession>
<protein>
    <recommendedName>
        <fullName evidence="7">HTH-type transcriptional regulatory protein TyrR</fullName>
    </recommendedName>
</protein>
<feature type="domain" description="Sigma-54 factor interaction" evidence="8">
    <location>
        <begin position="292"/>
        <end position="522"/>
    </location>
</feature>
<gene>
    <name evidence="10" type="ORF">ISALK_06150</name>
</gene>
<dbReference type="InterPro" id="IPR029016">
    <property type="entry name" value="GAF-like_dom_sf"/>
</dbReference>
<dbReference type="InterPro" id="IPR030828">
    <property type="entry name" value="HTH_TyrR"/>
</dbReference>
<dbReference type="InterPro" id="IPR000014">
    <property type="entry name" value="PAS"/>
</dbReference>
<dbReference type="Pfam" id="PF25601">
    <property type="entry name" value="AAA_lid_14"/>
    <property type="match status" value="1"/>
</dbReference>
<dbReference type="AlphaFoldDB" id="A0AA44BEF0"/>
<dbReference type="Gene3D" id="1.10.8.60">
    <property type="match status" value="1"/>
</dbReference>
<keyword evidence="4" id="KW-0805">Transcription regulation</keyword>
<evidence type="ECO:0000256" key="1">
    <source>
        <dbReference type="ARBA" id="ARBA00022741"/>
    </source>
</evidence>
<dbReference type="FunFam" id="3.40.50.300:FF:000006">
    <property type="entry name" value="DNA-binding transcriptional regulator NtrC"/>
    <property type="match status" value="1"/>
</dbReference>
<dbReference type="CDD" id="cd00009">
    <property type="entry name" value="AAA"/>
    <property type="match status" value="1"/>
</dbReference>
<keyword evidence="6" id="KW-0804">Transcription</keyword>
<dbReference type="GO" id="GO:0006355">
    <property type="term" value="P:regulation of DNA-templated transcription"/>
    <property type="evidence" value="ECO:0007669"/>
    <property type="project" value="InterPro"/>
</dbReference>
<dbReference type="GO" id="GO:0003677">
    <property type="term" value="F:DNA binding"/>
    <property type="evidence" value="ECO:0007669"/>
    <property type="project" value="UniProtKB-KW"/>
</dbReference>
<evidence type="ECO:0000313" key="10">
    <source>
        <dbReference type="EMBL" id="NBG88080.1"/>
    </source>
</evidence>
<dbReference type="Gene3D" id="1.10.10.60">
    <property type="entry name" value="Homeodomain-like"/>
    <property type="match status" value="1"/>
</dbReference>
<dbReference type="SMART" id="SM00091">
    <property type="entry name" value="PAS"/>
    <property type="match status" value="1"/>
</dbReference>
<dbReference type="InterPro" id="IPR035965">
    <property type="entry name" value="PAS-like_dom_sf"/>
</dbReference>
<feature type="domain" description="PAS" evidence="9">
    <location>
        <begin position="157"/>
        <end position="202"/>
    </location>
</feature>
<dbReference type="PANTHER" id="PTHR32071:SF57">
    <property type="entry name" value="C4-DICARBOXYLATE TRANSPORT TRANSCRIPTIONAL REGULATORY PROTEIN DCTD"/>
    <property type="match status" value="1"/>
</dbReference>
<proteinExistence type="predicted"/>
<dbReference type="PROSITE" id="PS50112">
    <property type="entry name" value="PAS"/>
    <property type="match status" value="1"/>
</dbReference>
<evidence type="ECO:0000259" key="9">
    <source>
        <dbReference type="PROSITE" id="PS50112"/>
    </source>
</evidence>
<name>A0AA44BEF0_9CLOT</name>
<keyword evidence="11" id="KW-1185">Reference proteome</keyword>
<keyword evidence="1" id="KW-0547">Nucleotide-binding</keyword>
<dbReference type="SUPFAM" id="SSF52540">
    <property type="entry name" value="P-loop containing nucleoside triphosphate hydrolases"/>
    <property type="match status" value="1"/>
</dbReference>
<reference evidence="10 11" key="1">
    <citation type="submission" date="2019-04" db="EMBL/GenBank/DDBJ databases">
        <title>Isachenkonia alkalipeptolytica gen. nov. sp. nov. a new anaerobic, alkiliphilic organothrophic bacterium capable to reduce synthesized ferrihydrite isolated from a soda lake.</title>
        <authorList>
            <person name="Toshchakov S.V."/>
            <person name="Zavarzina D.G."/>
            <person name="Zhilina T.N."/>
            <person name="Kostrikina N.A."/>
            <person name="Kublanov I.V."/>
        </authorList>
    </citation>
    <scope>NUCLEOTIDE SEQUENCE [LARGE SCALE GENOMIC DNA]</scope>
    <source>
        <strain evidence="10 11">Z-1701</strain>
    </source>
</reference>
<dbReference type="PROSITE" id="PS00676">
    <property type="entry name" value="SIGMA54_INTERACT_2"/>
    <property type="match status" value="1"/>
</dbReference>
<dbReference type="Pfam" id="PF00158">
    <property type="entry name" value="Sigma54_activat"/>
    <property type="match status" value="1"/>
</dbReference>
<evidence type="ECO:0000256" key="7">
    <source>
        <dbReference type="ARBA" id="ARBA00029500"/>
    </source>
</evidence>
<dbReference type="CDD" id="cd00130">
    <property type="entry name" value="PAS"/>
    <property type="match status" value="1"/>
</dbReference>
<dbReference type="PROSITE" id="PS00688">
    <property type="entry name" value="SIGMA54_INTERACT_3"/>
    <property type="match status" value="1"/>
</dbReference>
<evidence type="ECO:0000313" key="11">
    <source>
        <dbReference type="Proteomes" id="UP000449710"/>
    </source>
</evidence>
<dbReference type="PROSITE" id="PS50045">
    <property type="entry name" value="SIGMA54_INTERACT_4"/>
    <property type="match status" value="1"/>
</dbReference>
<dbReference type="InterPro" id="IPR058031">
    <property type="entry name" value="AAA_lid_NorR"/>
</dbReference>
<dbReference type="Pfam" id="PF18024">
    <property type="entry name" value="HTH_50"/>
    <property type="match status" value="1"/>
</dbReference>
<dbReference type="Gene3D" id="3.30.450.20">
    <property type="entry name" value="PAS domain"/>
    <property type="match status" value="1"/>
</dbReference>
<dbReference type="PROSITE" id="PS00675">
    <property type="entry name" value="SIGMA54_INTERACT_1"/>
    <property type="match status" value="1"/>
</dbReference>
<dbReference type="EMBL" id="SUMG01000005">
    <property type="protein sequence ID" value="NBG88080.1"/>
    <property type="molecule type" value="Genomic_DNA"/>
</dbReference>
<keyword evidence="5" id="KW-0238">DNA-binding</keyword>
<dbReference type="InterPro" id="IPR025662">
    <property type="entry name" value="Sigma_54_int_dom_ATP-bd_1"/>
</dbReference>
<evidence type="ECO:0000256" key="2">
    <source>
        <dbReference type="ARBA" id="ARBA00022797"/>
    </source>
</evidence>
<evidence type="ECO:0000256" key="4">
    <source>
        <dbReference type="ARBA" id="ARBA00023015"/>
    </source>
</evidence>
<dbReference type="Pfam" id="PF00989">
    <property type="entry name" value="PAS"/>
    <property type="match status" value="1"/>
</dbReference>
<dbReference type="RefSeq" id="WP_160720213.1">
    <property type="nucleotide sequence ID" value="NZ_SUMG01000005.1"/>
</dbReference>
<evidence type="ECO:0000256" key="6">
    <source>
        <dbReference type="ARBA" id="ARBA00023163"/>
    </source>
</evidence>
<dbReference type="SUPFAM" id="SSF46689">
    <property type="entry name" value="Homeodomain-like"/>
    <property type="match status" value="1"/>
</dbReference>
<evidence type="ECO:0000259" key="8">
    <source>
        <dbReference type="PROSITE" id="PS50045"/>
    </source>
</evidence>
<dbReference type="InterPro" id="IPR027417">
    <property type="entry name" value="P-loop_NTPase"/>
</dbReference>
<dbReference type="InterPro" id="IPR002078">
    <property type="entry name" value="Sigma_54_int"/>
</dbReference>
<dbReference type="GO" id="GO:0005524">
    <property type="term" value="F:ATP binding"/>
    <property type="evidence" value="ECO:0007669"/>
    <property type="project" value="UniProtKB-KW"/>
</dbReference>
<comment type="caution">
    <text evidence="10">The sequence shown here is derived from an EMBL/GenBank/DDBJ whole genome shotgun (WGS) entry which is preliminary data.</text>
</comment>
<dbReference type="SMART" id="SM00382">
    <property type="entry name" value="AAA"/>
    <property type="match status" value="1"/>
</dbReference>
<dbReference type="InterPro" id="IPR009057">
    <property type="entry name" value="Homeodomain-like_sf"/>
</dbReference>
<dbReference type="Proteomes" id="UP000449710">
    <property type="component" value="Unassembled WGS sequence"/>
</dbReference>
<dbReference type="Gene3D" id="3.40.50.300">
    <property type="entry name" value="P-loop containing nucleotide triphosphate hydrolases"/>
    <property type="match status" value="1"/>
</dbReference>
<dbReference type="SUPFAM" id="SSF55785">
    <property type="entry name" value="PYP-like sensor domain (PAS domain)"/>
    <property type="match status" value="1"/>
</dbReference>
<organism evidence="10 11">
    <name type="scientific">Isachenkonia alkalipeptolytica</name>
    <dbReference type="NCBI Taxonomy" id="2565777"/>
    <lineage>
        <taxon>Bacteria</taxon>
        <taxon>Bacillati</taxon>
        <taxon>Bacillota</taxon>
        <taxon>Clostridia</taxon>
        <taxon>Eubacteriales</taxon>
        <taxon>Clostridiaceae</taxon>
        <taxon>Isachenkonia</taxon>
    </lineage>
</organism>
<sequence length="596" mass="67463">MEEKKLKLQSIKDTVEQIAEVIAMVLGIEVSIIDQRGERLYVTGSYKDTIEGYVSLDSVFSEVLEGKKDQAVTDKLQSMTCRDCSYRDQCLELANLCAPISVDGEILGLISLIAFDDDQRQRLVDNQEAYRKFIDKMANFLESKMIEEHSKHQISIQKVQLEAILNGVDEGIISVNAKGEILFINENAEKLLGKSEKGLQGKPLSEVFRHFERIEKALKDITSNNKKGGRLISKPLAAKNGKDARFFLGNYNPVRKEGTDIGGILSFRPYKDIYQMAQEVHREEAFVGFDSIVGESKILQETIKIGKAAAKQNSTVLIQGESGTGKEMFAKALHLASPRREKNYIPINCGSIPETLLESELFGYEPGAFTDANKKGKKGKFLLAHEGTIFLDEIGDMPLNLQVKLLRFLEDGVIEPLGSIKSKYVDVRVIAATNQNLEELMEQKLFREDLFYRLNVVPLRIPPLRERREDIEILAEVFLRRYEERFEKEGKHLSLEAKKVLKEYSWPGNVRELENCMEYALNVSKNRMIHKEDLQQRILGDNPKDPEGDGILSLDSMEEKMIKKALGHYKNTKAAAEALGIGQATIYRKMKKYGIT</sequence>
<dbReference type="InterPro" id="IPR025944">
    <property type="entry name" value="Sigma_54_int_dom_CS"/>
</dbReference>
<evidence type="ECO:0000256" key="5">
    <source>
        <dbReference type="ARBA" id="ARBA00023125"/>
    </source>
</evidence>
<dbReference type="NCBIfam" id="TIGR00229">
    <property type="entry name" value="sensory_box"/>
    <property type="match status" value="1"/>
</dbReference>
<dbReference type="InterPro" id="IPR025943">
    <property type="entry name" value="Sigma_54_int_dom_ATP-bd_2"/>
</dbReference>
<dbReference type="PANTHER" id="PTHR32071">
    <property type="entry name" value="TRANSCRIPTIONAL REGULATORY PROTEIN"/>
    <property type="match status" value="1"/>
</dbReference>
<dbReference type="Gene3D" id="3.30.450.40">
    <property type="match status" value="1"/>
</dbReference>
<evidence type="ECO:0000256" key="3">
    <source>
        <dbReference type="ARBA" id="ARBA00022840"/>
    </source>
</evidence>
<dbReference type="InterPro" id="IPR003593">
    <property type="entry name" value="AAA+_ATPase"/>
</dbReference>